<evidence type="ECO:0000313" key="2">
    <source>
        <dbReference type="EMBL" id="SJZ42701.1"/>
    </source>
</evidence>
<dbReference type="STRING" id="1123491.SAMN02745782_00249"/>
<name>A0A1T4KJX4_VIBCI</name>
<protein>
    <submittedName>
        <fullName evidence="2">Divalent cation tolerance protein</fullName>
    </submittedName>
</protein>
<dbReference type="OrthoDB" id="37622at2"/>
<comment type="similarity">
    <text evidence="1">Belongs to the CutA family.</text>
</comment>
<organism evidence="2 3">
    <name type="scientific">Vibrio cincinnatiensis DSM 19608</name>
    <dbReference type="NCBI Taxonomy" id="1123491"/>
    <lineage>
        <taxon>Bacteria</taxon>
        <taxon>Pseudomonadati</taxon>
        <taxon>Pseudomonadota</taxon>
        <taxon>Gammaproteobacteria</taxon>
        <taxon>Vibrionales</taxon>
        <taxon>Vibrionaceae</taxon>
        <taxon>Vibrio</taxon>
    </lineage>
</organism>
<dbReference type="PANTHER" id="PTHR23419:SF8">
    <property type="entry name" value="FI09726P"/>
    <property type="match status" value="1"/>
</dbReference>
<evidence type="ECO:0000313" key="3">
    <source>
        <dbReference type="Proteomes" id="UP000190834"/>
    </source>
</evidence>
<gene>
    <name evidence="2" type="ORF">SAMN02745782_00249</name>
</gene>
<keyword evidence="3" id="KW-1185">Reference proteome</keyword>
<accession>A0A1T4KJX4</accession>
<dbReference type="GO" id="GO:0010038">
    <property type="term" value="P:response to metal ion"/>
    <property type="evidence" value="ECO:0007669"/>
    <property type="project" value="InterPro"/>
</dbReference>
<dbReference type="RefSeq" id="WP_078924654.1">
    <property type="nucleotide sequence ID" value="NZ_FUXB01000001.1"/>
</dbReference>
<dbReference type="EMBL" id="FUXB01000001">
    <property type="protein sequence ID" value="SJZ42701.1"/>
    <property type="molecule type" value="Genomic_DNA"/>
</dbReference>
<dbReference type="InterPro" id="IPR004323">
    <property type="entry name" value="Ion_tolerance_CutA"/>
</dbReference>
<dbReference type="AlphaFoldDB" id="A0A1T4KJX4"/>
<dbReference type="PANTHER" id="PTHR23419">
    <property type="entry name" value="DIVALENT CATION TOLERANCE CUTA-RELATED"/>
    <property type="match status" value="1"/>
</dbReference>
<proteinExistence type="inferred from homology"/>
<dbReference type="Gene3D" id="3.30.70.120">
    <property type="match status" value="1"/>
</dbReference>
<dbReference type="GO" id="GO:0005507">
    <property type="term" value="F:copper ion binding"/>
    <property type="evidence" value="ECO:0007669"/>
    <property type="project" value="TreeGrafter"/>
</dbReference>
<dbReference type="InterPro" id="IPR011322">
    <property type="entry name" value="N-reg_PII-like_a/b"/>
</dbReference>
<dbReference type="Pfam" id="PF03091">
    <property type="entry name" value="CutA1"/>
    <property type="match status" value="1"/>
</dbReference>
<evidence type="ECO:0000256" key="1">
    <source>
        <dbReference type="ARBA" id="ARBA00010169"/>
    </source>
</evidence>
<sequence>MSDQSFCMVLTTTNRVENAQLMIQALLSKYLAACIQTLPIQSHYRWNGEVCCDDEILLIIKTREACYVELEQEIVRLHSYQVPQIVQVPITEGFDPYLAWISQHTQANGLHTLPNG</sequence>
<dbReference type="SUPFAM" id="SSF54913">
    <property type="entry name" value="GlnB-like"/>
    <property type="match status" value="1"/>
</dbReference>
<dbReference type="Proteomes" id="UP000190834">
    <property type="component" value="Unassembled WGS sequence"/>
</dbReference>
<dbReference type="GeneID" id="70583660"/>
<reference evidence="3" key="1">
    <citation type="submission" date="2017-02" db="EMBL/GenBank/DDBJ databases">
        <authorList>
            <person name="Varghese N."/>
            <person name="Submissions S."/>
        </authorList>
    </citation>
    <scope>NUCLEOTIDE SEQUENCE [LARGE SCALE GENOMIC DNA]</scope>
    <source>
        <strain evidence="3">DSM 19608</strain>
    </source>
</reference>
<dbReference type="InterPro" id="IPR015867">
    <property type="entry name" value="N-reg_PII/ATP_PRibTrfase_C"/>
</dbReference>